<evidence type="ECO:0000313" key="2">
    <source>
        <dbReference type="EMBL" id="RDK08565.1"/>
    </source>
</evidence>
<evidence type="ECO:0000313" key="3">
    <source>
        <dbReference type="Proteomes" id="UP000255165"/>
    </source>
</evidence>
<dbReference type="Proteomes" id="UP000255165">
    <property type="component" value="Unassembled WGS sequence"/>
</dbReference>
<dbReference type="AlphaFoldDB" id="A0A370NSI2"/>
<sequence length="238" mass="25905">MQLDNPHDTERLSEVDIQAYADGLLPPGKAARLDWYLEGYPSEAGRIAFYMRLNEHIKRAYPDKEVAQEADSRLAIKRPVRYTLKVARILVSGMVLLAAVGGWLAGARASNEELESVAVLALVEATSAPGYPEAIGMAGGKPSPDLNSVGFSLMSQKPVRIGPVSVVLQSIYEDPSQRRIVLLQASALPFDPATPHWSARRVGDVRLLSWKAGTTHYVLAGSANTPRLMRAADLMTSR</sequence>
<feature type="transmembrane region" description="Helical" evidence="1">
    <location>
        <begin position="86"/>
        <end position="106"/>
    </location>
</feature>
<name>A0A370NSI2_9BURK</name>
<proteinExistence type="predicted"/>
<keyword evidence="1" id="KW-0812">Transmembrane</keyword>
<accession>A0A370NSI2</accession>
<reference evidence="3" key="1">
    <citation type="submission" date="2018-06" db="EMBL/GenBank/DDBJ databases">
        <authorList>
            <person name="Feng T."/>
            <person name="Jeon C.O."/>
        </authorList>
    </citation>
    <scope>NUCLEOTIDE SEQUENCE [LARGE SCALE GENOMIC DNA]</scope>
    <source>
        <strain evidence="3">S23</strain>
    </source>
</reference>
<protein>
    <submittedName>
        <fullName evidence="2">Transcriptional regulator</fullName>
    </submittedName>
</protein>
<dbReference type="EMBL" id="QKWJ01000025">
    <property type="protein sequence ID" value="RDK08565.1"/>
    <property type="molecule type" value="Genomic_DNA"/>
</dbReference>
<keyword evidence="1" id="KW-1133">Transmembrane helix</keyword>
<dbReference type="RefSeq" id="WP_115213235.1">
    <property type="nucleotide sequence ID" value="NZ_QKWJ01000025.1"/>
</dbReference>
<keyword evidence="3" id="KW-1185">Reference proteome</keyword>
<evidence type="ECO:0000256" key="1">
    <source>
        <dbReference type="SAM" id="Phobius"/>
    </source>
</evidence>
<organism evidence="2 3">
    <name type="scientific">Cupriavidus lacunae</name>
    <dbReference type="NCBI Taxonomy" id="2666307"/>
    <lineage>
        <taxon>Bacteria</taxon>
        <taxon>Pseudomonadati</taxon>
        <taxon>Pseudomonadota</taxon>
        <taxon>Betaproteobacteria</taxon>
        <taxon>Burkholderiales</taxon>
        <taxon>Burkholderiaceae</taxon>
        <taxon>Cupriavidus</taxon>
    </lineage>
</organism>
<gene>
    <name evidence="2" type="ORF">DN412_20385</name>
</gene>
<comment type="caution">
    <text evidence="2">The sequence shown here is derived from an EMBL/GenBank/DDBJ whole genome shotgun (WGS) entry which is preliminary data.</text>
</comment>
<keyword evidence="1" id="KW-0472">Membrane</keyword>